<dbReference type="EMBL" id="CAJVQB010023694">
    <property type="protein sequence ID" value="CAG8802486.1"/>
    <property type="molecule type" value="Genomic_DNA"/>
</dbReference>
<keyword evidence="2" id="KW-1185">Reference proteome</keyword>
<protein>
    <submittedName>
        <fullName evidence="1">36961_t:CDS:1</fullName>
    </submittedName>
</protein>
<reference evidence="1 2" key="1">
    <citation type="submission" date="2021-06" db="EMBL/GenBank/DDBJ databases">
        <authorList>
            <person name="Kallberg Y."/>
            <person name="Tangrot J."/>
            <person name="Rosling A."/>
        </authorList>
    </citation>
    <scope>NUCLEOTIDE SEQUENCE [LARGE SCALE GENOMIC DNA]</scope>
    <source>
        <strain evidence="1 2">120-4 pot B 10/14</strain>
    </source>
</reference>
<comment type="caution">
    <text evidence="1">The sequence shown here is derived from an EMBL/GenBank/DDBJ whole genome shotgun (WGS) entry which is preliminary data.</text>
</comment>
<gene>
    <name evidence="1" type="ORF">GMARGA_LOCUS23422</name>
</gene>
<evidence type="ECO:0000313" key="2">
    <source>
        <dbReference type="Proteomes" id="UP000789901"/>
    </source>
</evidence>
<name>A0ABN7VVQ3_GIGMA</name>
<dbReference type="Proteomes" id="UP000789901">
    <property type="component" value="Unassembled WGS sequence"/>
</dbReference>
<evidence type="ECO:0000313" key="1">
    <source>
        <dbReference type="EMBL" id="CAG8802486.1"/>
    </source>
</evidence>
<accession>A0ABN7VVQ3</accession>
<sequence>FEDTSQSTNNEVQLAGMHSDLANGYNKLSECENGYLSVCHVDENMDANMIRLEVNDIFENWIEFCGIRIHNESDAAIMFLYLIDQRNKDPDIVVIAQLEGSHNELTGLFWITSKQHNELWPKFYEVIIHDNIAKINRYKMALSLFHLDCGTLLKELVKVIESKLDKEVEYSCMKDYYGSNAAIGLFLTYNTIFKDIDLALLYQGTLITLDQINESDNSPNEIVEHIYNMPQIKLQDLLSGVDSKIFRKYRNCISFGSHSYMVVESMPSEALDYIIDSKGTKSFTTNPLYYIDNIRAGNVYISPIRNKVDKRIEFGTTMSVARTSIQVAMAEDVTAELTGLFTQFLMKYRRSTGLNIEEVHYSMSQSNEIQESSSIVADSERQVLSNNTSCNLPEISNPEYHKPRGCSPKCLKSTIEEDNNKHKPSSSKTCGYCQEKEHNVRGCAKQKADLVDKVK</sequence>
<organism evidence="1 2">
    <name type="scientific">Gigaspora margarita</name>
    <dbReference type="NCBI Taxonomy" id="4874"/>
    <lineage>
        <taxon>Eukaryota</taxon>
        <taxon>Fungi</taxon>
        <taxon>Fungi incertae sedis</taxon>
        <taxon>Mucoromycota</taxon>
        <taxon>Glomeromycotina</taxon>
        <taxon>Glomeromycetes</taxon>
        <taxon>Diversisporales</taxon>
        <taxon>Gigasporaceae</taxon>
        <taxon>Gigaspora</taxon>
    </lineage>
</organism>
<feature type="non-terminal residue" evidence="1">
    <location>
        <position position="1"/>
    </location>
</feature>
<proteinExistence type="predicted"/>